<feature type="compositionally biased region" description="Polar residues" evidence="12">
    <location>
        <begin position="64"/>
        <end position="84"/>
    </location>
</feature>
<feature type="region of interest" description="Disordered" evidence="12">
    <location>
        <begin position="149"/>
        <end position="170"/>
    </location>
</feature>
<evidence type="ECO:0000256" key="11">
    <source>
        <dbReference type="PROSITE-ProRule" id="PRU00042"/>
    </source>
</evidence>
<dbReference type="FunFam" id="3.30.160.60:FF:000065">
    <property type="entry name" value="B-cell CLL/lymphoma 6, member B"/>
    <property type="match status" value="1"/>
</dbReference>
<evidence type="ECO:0000256" key="3">
    <source>
        <dbReference type="ARBA" id="ARBA00022723"/>
    </source>
</evidence>
<keyword evidence="8" id="KW-0238">DNA-binding</keyword>
<keyword evidence="15" id="KW-1185">Reference proteome</keyword>
<keyword evidence="10" id="KW-0539">Nucleus</keyword>
<keyword evidence="6" id="KW-0862">Zinc</keyword>
<evidence type="ECO:0000256" key="10">
    <source>
        <dbReference type="ARBA" id="ARBA00023242"/>
    </source>
</evidence>
<sequence length="440" mass="47242">MGTALDALSSHQSLTSRRPAANNLPGFELLHPPQSQKYPLPNTNTQQQSRVSNLLTPPSNSSSDAGSISTTVSNTSFSSGQGATSYSQNYWPTANNFGSGMTNQPWLQSSFPSRNGFSPPSFAGRNNSHSPTTTDGLTPTFDINHRSYFHSPVSGASTSSGPSPTTQHPQPAMAHVLMNNAQATAATLPPTPPAQSNVDAYGQKLPSTPLYSGSQNTPHQAAFQPYQNNSAGSAMHQPSANGPSSRISPIQVQLPAEGQYSRPYPSYNLPAMSGPIMSNVHSPGSAMALMGSVQPHLAPTMHSGHAATMSNIYSGHPHHTMHGYMQQPQQDDRPYRCNECAQSFRRNHDLKRHTRIHLAVKPFPCQFCDKSFSRKDALKRHRLVKGCDKESLKDSQSDKTSSTTAPSPTVACKLEDTGASNPVSVRPHNISGNPALKSHT</sequence>
<keyword evidence="3" id="KW-0479">Metal-binding</keyword>
<dbReference type="Proteomes" id="UP000223968">
    <property type="component" value="Unassembled WGS sequence"/>
</dbReference>
<evidence type="ECO:0000256" key="12">
    <source>
        <dbReference type="SAM" id="MobiDB-lite"/>
    </source>
</evidence>
<evidence type="ECO:0000256" key="5">
    <source>
        <dbReference type="ARBA" id="ARBA00022771"/>
    </source>
</evidence>
<evidence type="ECO:0000256" key="2">
    <source>
        <dbReference type="ARBA" id="ARBA00006991"/>
    </source>
</evidence>
<dbReference type="Gene3D" id="3.30.160.60">
    <property type="entry name" value="Classic Zinc Finger"/>
    <property type="match status" value="2"/>
</dbReference>
<reference evidence="14 15" key="1">
    <citation type="submission" date="2017-10" db="EMBL/GenBank/DDBJ databases">
        <title>Comparative genomics in systemic dimorphic fungi from Ajellomycetaceae.</title>
        <authorList>
            <person name="Munoz J.F."/>
            <person name="Mcewen J.G."/>
            <person name="Clay O.K."/>
            <person name="Cuomo C.A."/>
        </authorList>
    </citation>
    <scope>NUCLEOTIDE SEQUENCE [LARGE SCALE GENOMIC DNA]</scope>
    <source>
        <strain evidence="14 15">UAMH5409</strain>
    </source>
</reference>
<keyword evidence="7" id="KW-0805">Transcription regulation</keyword>
<dbReference type="PANTHER" id="PTHR24399">
    <property type="entry name" value="ZINC FINGER AND BTB DOMAIN-CONTAINING"/>
    <property type="match status" value="1"/>
</dbReference>
<evidence type="ECO:0000256" key="8">
    <source>
        <dbReference type="ARBA" id="ARBA00023125"/>
    </source>
</evidence>
<evidence type="ECO:0000256" key="4">
    <source>
        <dbReference type="ARBA" id="ARBA00022737"/>
    </source>
</evidence>
<dbReference type="GO" id="GO:0001227">
    <property type="term" value="F:DNA-binding transcription repressor activity, RNA polymerase II-specific"/>
    <property type="evidence" value="ECO:0007669"/>
    <property type="project" value="TreeGrafter"/>
</dbReference>
<feature type="region of interest" description="Disordered" evidence="12">
    <location>
        <begin position="1"/>
        <end position="84"/>
    </location>
</feature>
<evidence type="ECO:0000256" key="7">
    <source>
        <dbReference type="ARBA" id="ARBA00023015"/>
    </source>
</evidence>
<feature type="region of interest" description="Disordered" evidence="12">
    <location>
        <begin position="389"/>
        <end position="440"/>
    </location>
</feature>
<protein>
    <recommendedName>
        <fullName evidence="13">C2H2-type domain-containing protein</fullName>
    </recommendedName>
</protein>
<proteinExistence type="inferred from homology"/>
<dbReference type="PANTHER" id="PTHR24399:SF70">
    <property type="entry name" value="C2H2-TYPE DOMAIN-CONTAINING PROTEIN"/>
    <property type="match status" value="1"/>
</dbReference>
<comment type="similarity">
    <text evidence="2">Belongs to the krueppel C2H2-type zinc-finger protein family.</text>
</comment>
<dbReference type="GO" id="GO:0005654">
    <property type="term" value="C:nucleoplasm"/>
    <property type="evidence" value="ECO:0007669"/>
    <property type="project" value="TreeGrafter"/>
</dbReference>
<dbReference type="SUPFAM" id="SSF57667">
    <property type="entry name" value="beta-beta-alpha zinc fingers"/>
    <property type="match status" value="1"/>
</dbReference>
<dbReference type="GO" id="GO:0000978">
    <property type="term" value="F:RNA polymerase II cis-regulatory region sequence-specific DNA binding"/>
    <property type="evidence" value="ECO:0007669"/>
    <property type="project" value="TreeGrafter"/>
</dbReference>
<dbReference type="InterPro" id="IPR036236">
    <property type="entry name" value="Znf_C2H2_sf"/>
</dbReference>
<accession>A0A2B7X5Z8</accession>
<dbReference type="SMART" id="SM00355">
    <property type="entry name" value="ZnF_C2H2"/>
    <property type="match status" value="2"/>
</dbReference>
<evidence type="ECO:0000256" key="9">
    <source>
        <dbReference type="ARBA" id="ARBA00023163"/>
    </source>
</evidence>
<dbReference type="STRING" id="1447875.A0A2B7X5Z8"/>
<keyword evidence="9" id="KW-0804">Transcription</keyword>
<feature type="compositionally biased region" description="Low complexity" evidence="12">
    <location>
        <begin position="52"/>
        <end position="63"/>
    </location>
</feature>
<feature type="domain" description="C2H2-type" evidence="13">
    <location>
        <begin position="363"/>
        <end position="390"/>
    </location>
</feature>
<feature type="compositionally biased region" description="Low complexity" evidence="12">
    <location>
        <begin position="150"/>
        <end position="170"/>
    </location>
</feature>
<gene>
    <name evidence="14" type="ORF">AJ79_07179</name>
</gene>
<organism evidence="14 15">
    <name type="scientific">Helicocarpus griseus UAMH5409</name>
    <dbReference type="NCBI Taxonomy" id="1447875"/>
    <lineage>
        <taxon>Eukaryota</taxon>
        <taxon>Fungi</taxon>
        <taxon>Dikarya</taxon>
        <taxon>Ascomycota</taxon>
        <taxon>Pezizomycotina</taxon>
        <taxon>Eurotiomycetes</taxon>
        <taxon>Eurotiomycetidae</taxon>
        <taxon>Onygenales</taxon>
        <taxon>Ajellomycetaceae</taxon>
        <taxon>Helicocarpus</taxon>
    </lineage>
</organism>
<feature type="compositionally biased region" description="Polar residues" evidence="12">
    <location>
        <begin position="205"/>
        <end position="247"/>
    </location>
</feature>
<evidence type="ECO:0000313" key="14">
    <source>
        <dbReference type="EMBL" id="PGH04201.1"/>
    </source>
</evidence>
<evidence type="ECO:0000313" key="15">
    <source>
        <dbReference type="Proteomes" id="UP000223968"/>
    </source>
</evidence>
<dbReference type="InterPro" id="IPR013087">
    <property type="entry name" value="Znf_C2H2_type"/>
</dbReference>
<keyword evidence="4" id="KW-0677">Repeat</keyword>
<comment type="caution">
    <text evidence="14">The sequence shown here is derived from an EMBL/GenBank/DDBJ whole genome shotgun (WGS) entry which is preliminary data.</text>
</comment>
<dbReference type="GO" id="GO:0008270">
    <property type="term" value="F:zinc ion binding"/>
    <property type="evidence" value="ECO:0007669"/>
    <property type="project" value="UniProtKB-KW"/>
</dbReference>
<dbReference type="FunFam" id="3.30.160.60:FF:000094">
    <property type="entry name" value="Zinc finger protein 605"/>
    <property type="match status" value="1"/>
</dbReference>
<evidence type="ECO:0000256" key="6">
    <source>
        <dbReference type="ARBA" id="ARBA00022833"/>
    </source>
</evidence>
<dbReference type="Pfam" id="PF00096">
    <property type="entry name" value="zf-C2H2"/>
    <property type="match status" value="2"/>
</dbReference>
<evidence type="ECO:0000256" key="1">
    <source>
        <dbReference type="ARBA" id="ARBA00004123"/>
    </source>
</evidence>
<feature type="domain" description="C2H2-type" evidence="13">
    <location>
        <begin position="335"/>
        <end position="362"/>
    </location>
</feature>
<dbReference type="PROSITE" id="PS50157">
    <property type="entry name" value="ZINC_FINGER_C2H2_2"/>
    <property type="match status" value="2"/>
</dbReference>
<feature type="compositionally biased region" description="Low complexity" evidence="12">
    <location>
        <begin position="398"/>
        <end position="409"/>
    </location>
</feature>
<name>A0A2B7X5Z8_9EURO</name>
<evidence type="ECO:0000259" key="13">
    <source>
        <dbReference type="PROSITE" id="PS50157"/>
    </source>
</evidence>
<dbReference type="EMBL" id="PDNB01000139">
    <property type="protein sequence ID" value="PGH04201.1"/>
    <property type="molecule type" value="Genomic_DNA"/>
</dbReference>
<comment type="subcellular location">
    <subcellularLocation>
        <location evidence="1">Nucleus</location>
    </subcellularLocation>
</comment>
<dbReference type="PROSITE" id="PS00028">
    <property type="entry name" value="ZINC_FINGER_C2H2_1"/>
    <property type="match status" value="1"/>
</dbReference>
<feature type="compositionally biased region" description="Polar residues" evidence="12">
    <location>
        <begin position="33"/>
        <end position="51"/>
    </location>
</feature>
<dbReference type="OrthoDB" id="8922241at2759"/>
<dbReference type="AlphaFoldDB" id="A0A2B7X5Z8"/>
<keyword evidence="5 11" id="KW-0863">Zinc-finger</keyword>
<feature type="region of interest" description="Disordered" evidence="12">
    <location>
        <begin position="186"/>
        <end position="247"/>
    </location>
</feature>